<organism evidence="6 7">
    <name type="scientific">Alkalihalobacillus trypoxylicola</name>
    <dbReference type="NCBI Taxonomy" id="519424"/>
    <lineage>
        <taxon>Bacteria</taxon>
        <taxon>Bacillati</taxon>
        <taxon>Bacillota</taxon>
        <taxon>Bacilli</taxon>
        <taxon>Bacillales</taxon>
        <taxon>Bacillaceae</taxon>
        <taxon>Alkalihalobacillus</taxon>
    </lineage>
</organism>
<sequence length="271" mass="31898">MSNLLYSTNQGLILYKTIFEQESVKRSDDCYKLIFSIGGSTKYQLPNQDIELQQNQLLLLNPNYNHKQLYVEGPKFVIELNPQYLQPYTQQNDLDLHFAQTPMQITPVTNWVAFITDYIKMVEGEDDPSLAFFLDNSFTQLTVLLMKMSIHSHNHDIFTDHHQTHYPQLYKVIQALKESYSSNWNLDDMANLAEMDKYHFSHLFKEMIGISPYSWLQLFRIQRSLEMLKYSNQTILMIALACGFSSISIYNRFFKKVYGMTPTFFRNSLNK</sequence>
<dbReference type="AlphaFoldDB" id="A0A161P3H6"/>
<dbReference type="GO" id="GO:0043565">
    <property type="term" value="F:sequence-specific DNA binding"/>
    <property type="evidence" value="ECO:0007669"/>
    <property type="project" value="InterPro"/>
</dbReference>
<evidence type="ECO:0000256" key="4">
    <source>
        <dbReference type="SAM" id="Phobius"/>
    </source>
</evidence>
<gene>
    <name evidence="6" type="ORF">AZF04_13440</name>
</gene>
<evidence type="ECO:0000256" key="2">
    <source>
        <dbReference type="ARBA" id="ARBA00023125"/>
    </source>
</evidence>
<dbReference type="PROSITE" id="PS01124">
    <property type="entry name" value="HTH_ARAC_FAMILY_2"/>
    <property type="match status" value="1"/>
</dbReference>
<reference evidence="6" key="1">
    <citation type="submission" date="2016-02" db="EMBL/GenBank/DDBJ databases">
        <title>Genome sequence of Bacillus trypoxylicola KCTC 13244(T).</title>
        <authorList>
            <person name="Jeong H."/>
            <person name="Park S.-H."/>
            <person name="Choi S.-K."/>
        </authorList>
    </citation>
    <scope>NUCLEOTIDE SEQUENCE [LARGE SCALE GENOMIC DNA]</scope>
    <source>
        <strain evidence="6">KCTC 13244</strain>
    </source>
</reference>
<dbReference type="InterPro" id="IPR009057">
    <property type="entry name" value="Homeodomain-like_sf"/>
</dbReference>
<dbReference type="PANTHER" id="PTHR43280:SF2">
    <property type="entry name" value="HTH-TYPE TRANSCRIPTIONAL REGULATOR EXSA"/>
    <property type="match status" value="1"/>
</dbReference>
<dbReference type="InterPro" id="IPR018062">
    <property type="entry name" value="HTH_AraC-typ_CS"/>
</dbReference>
<keyword evidence="4" id="KW-1133">Transmembrane helix</keyword>
<dbReference type="InterPro" id="IPR018060">
    <property type="entry name" value="HTH_AraC"/>
</dbReference>
<proteinExistence type="predicted"/>
<evidence type="ECO:0000259" key="5">
    <source>
        <dbReference type="PROSITE" id="PS01124"/>
    </source>
</evidence>
<evidence type="ECO:0000313" key="7">
    <source>
        <dbReference type="Proteomes" id="UP000075806"/>
    </source>
</evidence>
<name>A0A161P3H6_9BACI</name>
<feature type="domain" description="HTH araC/xylS-type" evidence="5">
    <location>
        <begin position="170"/>
        <end position="268"/>
    </location>
</feature>
<dbReference type="PANTHER" id="PTHR43280">
    <property type="entry name" value="ARAC-FAMILY TRANSCRIPTIONAL REGULATOR"/>
    <property type="match status" value="1"/>
</dbReference>
<dbReference type="Gene3D" id="1.10.10.60">
    <property type="entry name" value="Homeodomain-like"/>
    <property type="match status" value="2"/>
</dbReference>
<protein>
    <recommendedName>
        <fullName evidence="5">HTH araC/xylS-type domain-containing protein</fullName>
    </recommendedName>
</protein>
<dbReference type="STRING" id="519424.AZF04_13440"/>
<dbReference type="Proteomes" id="UP000075806">
    <property type="component" value="Unassembled WGS sequence"/>
</dbReference>
<dbReference type="SMART" id="SM00342">
    <property type="entry name" value="HTH_ARAC"/>
    <property type="match status" value="1"/>
</dbReference>
<keyword evidence="7" id="KW-1185">Reference proteome</keyword>
<keyword evidence="4" id="KW-0472">Membrane</keyword>
<feature type="transmembrane region" description="Helical" evidence="4">
    <location>
        <begin position="230"/>
        <end position="250"/>
    </location>
</feature>
<evidence type="ECO:0000256" key="1">
    <source>
        <dbReference type="ARBA" id="ARBA00023015"/>
    </source>
</evidence>
<keyword evidence="2" id="KW-0238">DNA-binding</keyword>
<dbReference type="SUPFAM" id="SSF46689">
    <property type="entry name" value="Homeodomain-like"/>
    <property type="match status" value="2"/>
</dbReference>
<keyword evidence="3" id="KW-0804">Transcription</keyword>
<dbReference type="PROSITE" id="PS00041">
    <property type="entry name" value="HTH_ARAC_FAMILY_1"/>
    <property type="match status" value="1"/>
</dbReference>
<evidence type="ECO:0000256" key="3">
    <source>
        <dbReference type="ARBA" id="ARBA00023163"/>
    </source>
</evidence>
<keyword evidence="1" id="KW-0805">Transcription regulation</keyword>
<accession>A0A161P3H6</accession>
<dbReference type="OrthoDB" id="5337216at2"/>
<dbReference type="EMBL" id="LTAO01000039">
    <property type="protein sequence ID" value="KYG26083.1"/>
    <property type="molecule type" value="Genomic_DNA"/>
</dbReference>
<dbReference type="RefSeq" id="WP_061950259.1">
    <property type="nucleotide sequence ID" value="NZ_LTAO01000039.1"/>
</dbReference>
<comment type="caution">
    <text evidence="6">The sequence shown here is derived from an EMBL/GenBank/DDBJ whole genome shotgun (WGS) entry which is preliminary data.</text>
</comment>
<evidence type="ECO:0000313" key="6">
    <source>
        <dbReference type="EMBL" id="KYG26083.1"/>
    </source>
</evidence>
<dbReference type="Pfam" id="PF12833">
    <property type="entry name" value="HTH_18"/>
    <property type="match status" value="1"/>
</dbReference>
<dbReference type="GO" id="GO:0003700">
    <property type="term" value="F:DNA-binding transcription factor activity"/>
    <property type="evidence" value="ECO:0007669"/>
    <property type="project" value="InterPro"/>
</dbReference>
<keyword evidence="4" id="KW-0812">Transmembrane</keyword>